<evidence type="ECO:0000313" key="2">
    <source>
        <dbReference type="Proteomes" id="UP000198378"/>
    </source>
</evidence>
<keyword evidence="2" id="KW-1185">Reference proteome</keyword>
<gene>
    <name evidence="1" type="ORF">B9L19_07895</name>
</gene>
<dbReference type="AlphaFoldDB" id="A0AA91TG61"/>
<sequence>MQEHFHFTTDRVKLPKQYASILLFVSAQRSYNLGDKGYISQKLQKKLYEEHRVACQLVSAVHGFNALRYQLIRNASLQCRNENMHTSQRDCRKGKVPLAWGPSPLSLRDQINWWPDSTVASAIAYPSQTVKKSFTAENGSFYYAEAYTQANATSIYGEAKVTVN</sequence>
<accession>A0AA91TG61</accession>
<dbReference type="EMBL" id="NEWK01000001">
    <property type="protein sequence ID" value="OXB89920.1"/>
    <property type="molecule type" value="Genomic_DNA"/>
</dbReference>
<organism evidence="1 2">
    <name type="scientific">Geobacillus thermocatenulatus</name>
    <dbReference type="NCBI Taxonomy" id="33938"/>
    <lineage>
        <taxon>Bacteria</taxon>
        <taxon>Bacillati</taxon>
        <taxon>Bacillota</taxon>
        <taxon>Bacilli</taxon>
        <taxon>Bacillales</taxon>
        <taxon>Anoxybacillaceae</taxon>
        <taxon>Geobacillus</taxon>
        <taxon>Geobacillus thermoleovorans group</taxon>
    </lineage>
</organism>
<reference evidence="1 2" key="1">
    <citation type="submission" date="2017-05" db="EMBL/GenBank/DDBJ databases">
        <title>The genome sequence of Geobacillus thermocatenulatus DSM 730.</title>
        <authorList>
            <person name="Ramaloko W.T."/>
            <person name="Koen N."/>
            <person name="Polliack S."/>
            <person name="Aliyu H."/>
            <person name="Lebre P."/>
            <person name="Mohr T."/>
            <person name="Oswald F."/>
            <person name="Zwick M."/>
            <person name="Neumann A."/>
            <person name="Syldatk C."/>
            <person name="Cowan D."/>
            <person name="De Maayer P."/>
        </authorList>
    </citation>
    <scope>NUCLEOTIDE SEQUENCE [LARGE SCALE GENOMIC DNA]</scope>
    <source>
        <strain evidence="1 2">BGSC 93A1</strain>
    </source>
</reference>
<proteinExistence type="predicted"/>
<evidence type="ECO:0008006" key="3">
    <source>
        <dbReference type="Google" id="ProtNLM"/>
    </source>
</evidence>
<name>A0AA91TG61_9BACL</name>
<protein>
    <recommendedName>
        <fullName evidence="3">Transposase DDE domain-containing protein</fullName>
    </recommendedName>
</protein>
<evidence type="ECO:0000313" key="1">
    <source>
        <dbReference type="EMBL" id="OXB89920.1"/>
    </source>
</evidence>
<dbReference type="Proteomes" id="UP000198378">
    <property type="component" value="Unassembled WGS sequence"/>
</dbReference>
<comment type="caution">
    <text evidence="1">The sequence shown here is derived from an EMBL/GenBank/DDBJ whole genome shotgun (WGS) entry which is preliminary data.</text>
</comment>